<keyword evidence="3" id="KW-1185">Reference proteome</keyword>
<reference evidence="3" key="1">
    <citation type="submission" date="2024-04" db="EMBL/GenBank/DDBJ databases">
        <title>Phylogenomic analyses of a clade within the roseobacter group suggest taxonomic reassignments of species of the genera Aestuariivita, Citreicella, Loktanella, Nautella, Pelagibaca, Ruegeria, Thalassobius, Thiobacimonas and Tropicibacter, and the proposal o.</title>
        <authorList>
            <person name="Jeon C.O."/>
        </authorList>
    </citation>
    <scope>NUCLEOTIDE SEQUENCE [LARGE SCALE GENOMIC DNA]</scope>
    <source>
        <strain evidence="3">BS5-3</strain>
    </source>
</reference>
<organism evidence="2 3">
    <name type="scientific">Yoonia phaeophyticola</name>
    <dbReference type="NCBI Taxonomy" id="3137369"/>
    <lineage>
        <taxon>Bacteria</taxon>
        <taxon>Pseudomonadati</taxon>
        <taxon>Pseudomonadota</taxon>
        <taxon>Alphaproteobacteria</taxon>
        <taxon>Rhodobacterales</taxon>
        <taxon>Paracoccaceae</taxon>
        <taxon>Yoonia</taxon>
    </lineage>
</organism>
<feature type="signal peptide" evidence="1">
    <location>
        <begin position="1"/>
        <end position="17"/>
    </location>
</feature>
<dbReference type="EMBL" id="CP150951">
    <property type="protein sequence ID" value="WZC48607.1"/>
    <property type="molecule type" value="Genomic_DNA"/>
</dbReference>
<evidence type="ECO:0000256" key="1">
    <source>
        <dbReference type="SAM" id="SignalP"/>
    </source>
</evidence>
<name>A0ABZ2V5R2_9RHOB</name>
<sequence length="107" mass="10814">MKHYLALACVAALSACAVPIPVSAPVAEPAPIEEPAPVVNPQSAKERFVAAVEANGCLMTAGNVTTIMSQATVGVGDLETIIVALQSEGRATADGANIRVITETCPA</sequence>
<gene>
    <name evidence="2" type="ORF">AABB29_17440</name>
</gene>
<dbReference type="Proteomes" id="UP001440612">
    <property type="component" value="Chromosome"/>
</dbReference>
<feature type="chain" id="PRO_5047078723" evidence="1">
    <location>
        <begin position="18"/>
        <end position="107"/>
    </location>
</feature>
<accession>A0ABZ2V5R2</accession>
<proteinExistence type="predicted"/>
<evidence type="ECO:0000313" key="3">
    <source>
        <dbReference type="Proteomes" id="UP001440612"/>
    </source>
</evidence>
<keyword evidence="1" id="KW-0732">Signal</keyword>
<dbReference type="RefSeq" id="WP_341366721.1">
    <property type="nucleotide sequence ID" value="NZ_CP150951.2"/>
</dbReference>
<protein>
    <submittedName>
        <fullName evidence="2">Uncharacterized protein</fullName>
    </submittedName>
</protein>
<dbReference type="PROSITE" id="PS51257">
    <property type="entry name" value="PROKAR_LIPOPROTEIN"/>
    <property type="match status" value="1"/>
</dbReference>
<evidence type="ECO:0000313" key="2">
    <source>
        <dbReference type="EMBL" id="WZC48607.1"/>
    </source>
</evidence>